<feature type="domain" description="Flagellar hook-length control protein-like C-terminal" evidence="2">
    <location>
        <begin position="377"/>
        <end position="448"/>
    </location>
</feature>
<dbReference type="Pfam" id="PF02120">
    <property type="entry name" value="Flg_hook"/>
    <property type="match status" value="1"/>
</dbReference>
<keyword evidence="3" id="KW-0966">Cell projection</keyword>
<organism evidence="3 4">
    <name type="scientific">Undibacterium hunanense</name>
    <dbReference type="NCBI Taxonomy" id="2762292"/>
    <lineage>
        <taxon>Bacteria</taxon>
        <taxon>Pseudomonadati</taxon>
        <taxon>Pseudomonadota</taxon>
        <taxon>Betaproteobacteria</taxon>
        <taxon>Burkholderiales</taxon>
        <taxon>Oxalobacteraceae</taxon>
        <taxon>Undibacterium</taxon>
    </lineage>
</organism>
<evidence type="ECO:0000256" key="1">
    <source>
        <dbReference type="SAM" id="MobiDB-lite"/>
    </source>
</evidence>
<keyword evidence="3" id="KW-0969">Cilium</keyword>
<sequence length="449" mass="47534">MPARLDILTKPVANIEAPAAVGAIAEVKQDITPRLAQLVTGQLLKGEVLSKLMDGSFTVRVAGITAKMLLPEGSKTGDQIPLRLIGTEPRPTFLLESDADVHQLPTNAPQLLTPGPGKPGLPSPSQNYAAPQTTEAGKATPLPGTAGNNTPAVIAETPHEADASAVVTLYGNKSLPQTGNALLDKALAPALQQLATSKTSEIVSKSPLLNTNVVDTTPDHLSSAPTSLSNTGKMIDQILQTGRQTGTKTSINSEVPILASPSELKDGIRTATKLQNQISTSGLFYESHVAEWAQGKRDIADIRSEPQSQLGLSKAADSLQASNTTSINKEMGQIIHQQLNVLEQNVVRWQGELFPGRKIDWEIRKENEQARHTQAGSEDSSWQSVVSFDLPTLGKVTATINLQSNTVGLSLRATQGDTVAALKSHASELASALQMAGSPLMSFVVNQDE</sequence>
<keyword evidence="3" id="KW-0282">Flagellum</keyword>
<name>A0ABR6ZN67_9BURK</name>
<dbReference type="InterPro" id="IPR021136">
    <property type="entry name" value="Flagellar_hook_control-like_C"/>
</dbReference>
<gene>
    <name evidence="3" type="ORF">H8L32_07690</name>
</gene>
<evidence type="ECO:0000313" key="4">
    <source>
        <dbReference type="Proteomes" id="UP000650424"/>
    </source>
</evidence>
<reference evidence="3 4" key="1">
    <citation type="submission" date="2020-08" db="EMBL/GenBank/DDBJ databases">
        <title>Novel species isolated from subtropical streams in China.</title>
        <authorList>
            <person name="Lu H."/>
        </authorList>
    </citation>
    <scope>NUCLEOTIDE SEQUENCE [LARGE SCALE GENOMIC DNA]</scope>
    <source>
        <strain evidence="3 4">CY18W</strain>
    </source>
</reference>
<comment type="caution">
    <text evidence="3">The sequence shown here is derived from an EMBL/GenBank/DDBJ whole genome shotgun (WGS) entry which is preliminary data.</text>
</comment>
<dbReference type="Proteomes" id="UP000650424">
    <property type="component" value="Unassembled WGS sequence"/>
</dbReference>
<dbReference type="Gene3D" id="3.30.750.140">
    <property type="match status" value="1"/>
</dbReference>
<dbReference type="RefSeq" id="WP_186946577.1">
    <property type="nucleotide sequence ID" value="NZ_JACOGF010000003.1"/>
</dbReference>
<dbReference type="InterPro" id="IPR038610">
    <property type="entry name" value="FliK-like_C_sf"/>
</dbReference>
<accession>A0ABR6ZN67</accession>
<evidence type="ECO:0000313" key="3">
    <source>
        <dbReference type="EMBL" id="MBC3917351.1"/>
    </source>
</evidence>
<proteinExistence type="predicted"/>
<feature type="compositionally biased region" description="Polar residues" evidence="1">
    <location>
        <begin position="125"/>
        <end position="135"/>
    </location>
</feature>
<evidence type="ECO:0000259" key="2">
    <source>
        <dbReference type="Pfam" id="PF02120"/>
    </source>
</evidence>
<dbReference type="EMBL" id="JACOGF010000003">
    <property type="protein sequence ID" value="MBC3917351.1"/>
    <property type="molecule type" value="Genomic_DNA"/>
</dbReference>
<feature type="region of interest" description="Disordered" evidence="1">
    <location>
        <begin position="106"/>
        <end position="150"/>
    </location>
</feature>
<protein>
    <submittedName>
        <fullName evidence="3">Flagellar hook-length control protein FliK</fullName>
    </submittedName>
</protein>
<keyword evidence="4" id="KW-1185">Reference proteome</keyword>